<reference evidence="2 3" key="1">
    <citation type="submission" date="2014-02" db="EMBL/GenBank/DDBJ databases">
        <authorList>
            <person name="Young C.-C."/>
            <person name="Hameed A."/>
            <person name="Huang H.-C."/>
            <person name="Shahina M."/>
        </authorList>
    </citation>
    <scope>NUCLEOTIDE SEQUENCE [LARGE SCALE GENOMIC DNA]</scope>
    <source>
        <strain evidence="2 3">CC-SAMT-1</strain>
    </source>
</reference>
<evidence type="ECO:0000256" key="1">
    <source>
        <dbReference type="SAM" id="MobiDB-lite"/>
    </source>
</evidence>
<dbReference type="AlphaFoldDB" id="A0A0C5WCC1"/>
<dbReference type="PATRIC" id="fig|1454006.5.peg.2049"/>
<dbReference type="KEGG" id="sze:AW14_10340"/>
<gene>
    <name evidence="2" type="ORF">AW14_10340</name>
</gene>
<protein>
    <submittedName>
        <fullName evidence="2">Uncharacterized protein</fullName>
    </submittedName>
</protein>
<organism evidence="2 3">
    <name type="scientific">Siansivirga zeaxanthinifaciens CC-SAMT-1</name>
    <dbReference type="NCBI Taxonomy" id="1454006"/>
    <lineage>
        <taxon>Bacteria</taxon>
        <taxon>Pseudomonadati</taxon>
        <taxon>Bacteroidota</taxon>
        <taxon>Flavobacteriia</taxon>
        <taxon>Flavobacteriales</taxon>
        <taxon>Flavobacteriaceae</taxon>
        <taxon>Siansivirga</taxon>
    </lineage>
</organism>
<evidence type="ECO:0000313" key="3">
    <source>
        <dbReference type="Proteomes" id="UP000032229"/>
    </source>
</evidence>
<dbReference type="EMBL" id="CP007202">
    <property type="protein sequence ID" value="AJR03967.1"/>
    <property type="molecule type" value="Genomic_DNA"/>
</dbReference>
<accession>A0A0C5WCC1</accession>
<dbReference type="Proteomes" id="UP000032229">
    <property type="component" value="Chromosome"/>
</dbReference>
<name>A0A0C5WCC1_9FLAO</name>
<keyword evidence="3" id="KW-1185">Reference proteome</keyword>
<dbReference type="HOGENOM" id="CLU_134937_0_0_10"/>
<dbReference type="Pfam" id="PF20050">
    <property type="entry name" value="DUF6452"/>
    <property type="match status" value="1"/>
</dbReference>
<dbReference type="InterPro" id="IPR045607">
    <property type="entry name" value="DUF6452"/>
</dbReference>
<dbReference type="STRING" id="1454006.AW14_10340"/>
<feature type="region of interest" description="Disordered" evidence="1">
    <location>
        <begin position="84"/>
        <end position="105"/>
    </location>
</feature>
<proteinExistence type="predicted"/>
<sequence>MAVLVGVNISCERDDICPATTSTTPRLIIDLYDTANQLNRKNVFGLVVVGVDNNTILPGFQITSTNKLLLPLRTDANQTQYRLRKDSKVNDNGTPNDTSDDFIDPNQGNEDIITINYVREEVFVSRACGYKTIFNSITLTIEDDGNNWILARQPLLDNQPLENETTTHFNIFH</sequence>
<evidence type="ECO:0000313" key="2">
    <source>
        <dbReference type="EMBL" id="AJR03967.1"/>
    </source>
</evidence>